<accession>F0VJC4</accession>
<dbReference type="SUPFAM" id="SSF47473">
    <property type="entry name" value="EF-hand"/>
    <property type="match status" value="1"/>
</dbReference>
<dbReference type="OrthoDB" id="548799at2759"/>
<reference evidence="3" key="4">
    <citation type="journal article" date="2015" name="PLoS ONE">
        <title>Comprehensive Evaluation of Toxoplasma gondii VEG and Neospora caninum LIV Genomes with Tachyzoite Stage Transcriptome and Proteome Defines Novel Transcript Features.</title>
        <authorList>
            <person name="Ramaprasad A."/>
            <person name="Mourier T."/>
            <person name="Naeem R."/>
            <person name="Malas T.B."/>
            <person name="Moussa E."/>
            <person name="Panigrahi A."/>
            <person name="Vermont S.J."/>
            <person name="Otto T.D."/>
            <person name="Wastling J."/>
            <person name="Pain A."/>
        </authorList>
    </citation>
    <scope>NUCLEOTIDE SEQUENCE</scope>
    <source>
        <strain evidence="3">Liverpool</strain>
    </source>
</reference>
<dbReference type="PANTHER" id="PTHR12932">
    <property type="entry name" value="P25 ALPHA-RELATED"/>
    <property type="match status" value="1"/>
</dbReference>
<dbReference type="GO" id="GO:0015631">
    <property type="term" value="F:tubulin binding"/>
    <property type="evidence" value="ECO:0007669"/>
    <property type="project" value="InterPro"/>
</dbReference>
<gene>
    <name evidence="3" type="ORF">BN1204_036160</name>
    <name evidence="2" type="ORF">NCLIV_036160</name>
</gene>
<evidence type="ECO:0000256" key="1">
    <source>
        <dbReference type="ARBA" id="ARBA00010994"/>
    </source>
</evidence>
<dbReference type="AlphaFoldDB" id="F0VJC4"/>
<dbReference type="GO" id="GO:0005874">
    <property type="term" value="C:microtubule"/>
    <property type="evidence" value="ECO:0007669"/>
    <property type="project" value="TreeGrafter"/>
</dbReference>
<dbReference type="PANTHER" id="PTHR12932:SF9">
    <property type="entry name" value="TUBULIN POLYMERIZATION-PROMOTING PROTEIN HOMOLOG"/>
    <property type="match status" value="1"/>
</dbReference>
<reference evidence="2" key="2">
    <citation type="submission" date="2011-03" db="EMBL/GenBank/DDBJ databases">
        <title>Comparative genomics and transcriptomics of Neospora caninum and Toxoplasma gondii.</title>
        <authorList>
            <person name="Reid A.J."/>
            <person name="Sohal A."/>
            <person name="Harris D."/>
            <person name="Quail M."/>
            <person name="Sanders M."/>
            <person name="Berriman M."/>
            <person name="Wastling J.M."/>
            <person name="Pain A."/>
        </authorList>
    </citation>
    <scope>NUCLEOTIDE SEQUENCE</scope>
    <source>
        <strain evidence="2">Liverpool</strain>
    </source>
</reference>
<organism evidence="2 4">
    <name type="scientific">Neospora caninum (strain Liverpool)</name>
    <dbReference type="NCBI Taxonomy" id="572307"/>
    <lineage>
        <taxon>Eukaryota</taxon>
        <taxon>Sar</taxon>
        <taxon>Alveolata</taxon>
        <taxon>Apicomplexa</taxon>
        <taxon>Conoidasida</taxon>
        <taxon>Coccidia</taxon>
        <taxon>Eucoccidiorida</taxon>
        <taxon>Eimeriorina</taxon>
        <taxon>Sarcocystidae</taxon>
        <taxon>Neospora</taxon>
    </lineage>
</organism>
<proteinExistence type="inferred from homology"/>
<dbReference type="OMA" id="NAFYIYT"/>
<dbReference type="Pfam" id="PF05517">
    <property type="entry name" value="p25-alpha"/>
    <property type="match status" value="1"/>
</dbReference>
<protein>
    <submittedName>
        <fullName evidence="3">Tubulin polymerization-promoting protein family member 2</fullName>
    </submittedName>
</protein>
<dbReference type="InterPro" id="IPR011992">
    <property type="entry name" value="EF-hand-dom_pair"/>
</dbReference>
<keyword evidence="4" id="KW-1185">Reference proteome</keyword>
<reference evidence="4" key="3">
    <citation type="journal article" date="2012" name="PLoS Pathog.">
        <title>Comparative genomics of the apicomplexan parasites Toxoplasma gondii and Neospora caninum: Coccidia differing in host range and transmission strategy.</title>
        <authorList>
            <person name="Reid A.J."/>
            <person name="Vermont S.J."/>
            <person name="Cotton J.A."/>
            <person name="Harris D."/>
            <person name="Hill-Cawthorne G.A."/>
            <person name="Konen-Waisman S."/>
            <person name="Latham S.M."/>
            <person name="Mourier T."/>
            <person name="Norton R."/>
            <person name="Quail M.A."/>
            <person name="Sanders M."/>
            <person name="Shanmugam D."/>
            <person name="Sohal A."/>
            <person name="Wasmuth J.D."/>
            <person name="Brunk B."/>
            <person name="Grigg M.E."/>
            <person name="Howard J.C."/>
            <person name="Parkinson J."/>
            <person name="Roos D.S."/>
            <person name="Trees A.J."/>
            <person name="Berriman M."/>
            <person name="Pain A."/>
            <person name="Wastling J.M."/>
        </authorList>
    </citation>
    <scope>NUCLEOTIDE SEQUENCE [LARGE SCALE GENOMIC DNA]</scope>
    <source>
        <strain evidence="4">Liverpool</strain>
    </source>
</reference>
<sequence length="153" mass="16519">MATASGAFQVYTKGSGDMDGRTFVKILKDTAILDGKTLTTVDADLIFTKVKAKGAKKIDYAQFEEALKLVGEKKKVSTEQIVSKLASGETGPILTGTKADNVRFHDDKNTYTGVHKHGGPTLVDEGRTQFSDLSNICDRSDYDVRGVKKGVAE</sequence>
<reference evidence="2" key="1">
    <citation type="submission" date="2011-02" db="EMBL/GenBank/DDBJ databases">
        <authorList>
            <person name="Aslett M."/>
        </authorList>
    </citation>
    <scope>NUCLEOTIDE SEQUENCE</scope>
    <source>
        <strain evidence="2">Liverpool</strain>
    </source>
</reference>
<evidence type="ECO:0000313" key="3">
    <source>
        <dbReference type="EMBL" id="CEL67829.1"/>
    </source>
</evidence>
<dbReference type="GO" id="GO:0046785">
    <property type="term" value="P:microtubule polymerization"/>
    <property type="evidence" value="ECO:0007669"/>
    <property type="project" value="InterPro"/>
</dbReference>
<dbReference type="InterPro" id="IPR008907">
    <property type="entry name" value="TPP/p25"/>
</dbReference>
<dbReference type="Proteomes" id="UP000007494">
    <property type="component" value="Chromosome VIII"/>
</dbReference>
<dbReference type="GO" id="GO:0001578">
    <property type="term" value="P:microtubule bundle formation"/>
    <property type="evidence" value="ECO:0007669"/>
    <property type="project" value="TreeGrafter"/>
</dbReference>
<dbReference type="GeneID" id="13443403"/>
<evidence type="ECO:0000313" key="2">
    <source>
        <dbReference type="EMBL" id="CBZ53835.1"/>
    </source>
</evidence>
<dbReference type="GO" id="GO:0032273">
    <property type="term" value="P:positive regulation of protein polymerization"/>
    <property type="evidence" value="ECO:0007669"/>
    <property type="project" value="TreeGrafter"/>
</dbReference>
<dbReference type="EMBL" id="FR823390">
    <property type="protein sequence ID" value="CBZ53835.1"/>
    <property type="molecule type" value="Genomic_DNA"/>
</dbReference>
<dbReference type="Gene3D" id="1.10.238.10">
    <property type="entry name" value="EF-hand"/>
    <property type="match status" value="1"/>
</dbReference>
<dbReference type="EMBL" id="LN714483">
    <property type="protein sequence ID" value="CEL67829.1"/>
    <property type="molecule type" value="Genomic_DNA"/>
</dbReference>
<name>F0VJC4_NEOCL</name>
<dbReference type="InParanoid" id="F0VJC4"/>
<comment type="similarity">
    <text evidence="1">Belongs to the TPPP family.</text>
</comment>
<dbReference type="VEuPathDB" id="ToxoDB:NCLIV_036160"/>
<dbReference type="eggNOG" id="KOG4070">
    <property type="taxonomic scope" value="Eukaryota"/>
</dbReference>
<evidence type="ECO:0000313" key="4">
    <source>
        <dbReference type="Proteomes" id="UP000007494"/>
    </source>
</evidence>
<dbReference type="RefSeq" id="XP_003883867.1">
    <property type="nucleotide sequence ID" value="XM_003883818.1"/>
</dbReference>